<proteinExistence type="predicted"/>
<dbReference type="AlphaFoldDB" id="A0A1G2T0Q7"/>
<evidence type="ECO:0000313" key="2">
    <source>
        <dbReference type="Proteomes" id="UP000178538"/>
    </source>
</evidence>
<dbReference type="GO" id="GO:0006355">
    <property type="term" value="P:regulation of DNA-templated transcription"/>
    <property type="evidence" value="ECO:0007669"/>
    <property type="project" value="InterPro"/>
</dbReference>
<dbReference type="STRING" id="1802737.A2832_00065"/>
<evidence type="ECO:0000313" key="1">
    <source>
        <dbReference type="EMBL" id="OHA90712.1"/>
    </source>
</evidence>
<dbReference type="InterPro" id="IPR013321">
    <property type="entry name" value="Arc_rbn_hlx_hlx"/>
</dbReference>
<protein>
    <recommendedName>
        <fullName evidence="3">Damage-inducible protein J</fullName>
    </recommendedName>
</protein>
<gene>
    <name evidence="1" type="ORF">A2832_00065</name>
</gene>
<dbReference type="EMBL" id="MHVG01000017">
    <property type="protein sequence ID" value="OHA90712.1"/>
    <property type="molecule type" value="Genomic_DNA"/>
</dbReference>
<name>A0A1G2T0Q7_9BACT</name>
<reference evidence="1 2" key="1">
    <citation type="journal article" date="2016" name="Nat. Commun.">
        <title>Thousands of microbial genomes shed light on interconnected biogeochemical processes in an aquifer system.</title>
        <authorList>
            <person name="Anantharaman K."/>
            <person name="Brown C.T."/>
            <person name="Hug L.A."/>
            <person name="Sharon I."/>
            <person name="Castelle C.J."/>
            <person name="Probst A.J."/>
            <person name="Thomas B.C."/>
            <person name="Singh A."/>
            <person name="Wilkins M.J."/>
            <person name="Karaoz U."/>
            <person name="Brodie E.L."/>
            <person name="Williams K.H."/>
            <person name="Hubbard S.S."/>
            <person name="Banfield J.F."/>
        </authorList>
    </citation>
    <scope>NUCLEOTIDE SEQUENCE [LARGE SCALE GENOMIC DNA]</scope>
</reference>
<evidence type="ECO:0008006" key="3">
    <source>
        <dbReference type="Google" id="ProtNLM"/>
    </source>
</evidence>
<dbReference type="Proteomes" id="UP000178538">
    <property type="component" value="Unassembled WGS sequence"/>
</dbReference>
<dbReference type="Gene3D" id="1.10.1220.10">
    <property type="entry name" value="Met repressor-like"/>
    <property type="match status" value="1"/>
</dbReference>
<comment type="caution">
    <text evidence="1">The sequence shown here is derived from an EMBL/GenBank/DDBJ whole genome shotgun (WGS) entry which is preliminary data.</text>
</comment>
<organism evidence="1 2">
    <name type="scientific">Candidatus Zambryskibacteria bacterium RIFCSPHIGHO2_01_FULL_44_22b</name>
    <dbReference type="NCBI Taxonomy" id="1802737"/>
    <lineage>
        <taxon>Bacteria</taxon>
        <taxon>Candidatus Zambryskiibacteriota</taxon>
    </lineage>
</organism>
<accession>A0A1G2T0Q7</accession>
<sequence>MAKAILNIKTDPELKKEAQQTAKEAGIPLSIVVNSALRKFIDLRSVTVEAPLIPNAKTAKFLRKALIDIKAGKNLVGPFKSAREMIDYLHR</sequence>